<dbReference type="Pfam" id="PF23148">
    <property type="entry name" value="Gp77"/>
    <property type="match status" value="1"/>
</dbReference>
<dbReference type="RefSeq" id="WP_094477191.1">
    <property type="nucleotide sequence ID" value="NZ_NOZR01000003.1"/>
</dbReference>
<keyword evidence="2" id="KW-1185">Reference proteome</keyword>
<accession>A0A255DR01</accession>
<evidence type="ECO:0000313" key="1">
    <source>
        <dbReference type="EMBL" id="OYN81786.1"/>
    </source>
</evidence>
<dbReference type="InterPro" id="IPR056928">
    <property type="entry name" value="Gp77-like"/>
</dbReference>
<comment type="caution">
    <text evidence="1">The sequence shown here is derived from an EMBL/GenBank/DDBJ whole genome shotgun (WGS) entry which is preliminary data.</text>
</comment>
<dbReference type="Proteomes" id="UP000216063">
    <property type="component" value="Unassembled WGS sequence"/>
</dbReference>
<name>A0A255DR01_9MYCO</name>
<organism evidence="1 2">
    <name type="scientific">Mycolicibacterium sphagni</name>
    <dbReference type="NCBI Taxonomy" id="1786"/>
    <lineage>
        <taxon>Bacteria</taxon>
        <taxon>Bacillati</taxon>
        <taxon>Actinomycetota</taxon>
        <taxon>Actinomycetes</taxon>
        <taxon>Mycobacteriales</taxon>
        <taxon>Mycobacteriaceae</taxon>
        <taxon>Mycolicibacterium</taxon>
    </lineage>
</organism>
<reference evidence="1 2" key="1">
    <citation type="submission" date="2017-07" db="EMBL/GenBank/DDBJ databases">
        <title>The new phylogeny of genus Mycobacterium.</title>
        <authorList>
            <person name="Tortoli E."/>
            <person name="Trovato A."/>
            <person name="Cirillo D.M."/>
        </authorList>
    </citation>
    <scope>NUCLEOTIDE SEQUENCE [LARGE SCALE GENOMIC DNA]</scope>
    <source>
        <strain evidence="1 2">ATCC 33027</strain>
    </source>
</reference>
<gene>
    <name evidence="1" type="ORF">CG716_05440</name>
</gene>
<sequence>MNADINDFVAGAFTGAAGAKIIFTLNVGGLVKVTDTERISLLSVKPVVGYIRSDGRMYDSPAISASPFDVGDPGKLGVRLLANAATFLYPGDVSYHVVGYRLVDGVMTKFIEFYTGAVPASDSAANLADFMPNPAAPEGAVKFKDPNARLDFGVDWGGALLGGDVIVSSTWIISETNDGILVIDDDSFTATRATVWLTGGAVGFTYKVTNRIVTAAGRIDDWTLRVKILDQ</sequence>
<dbReference type="AlphaFoldDB" id="A0A255DR01"/>
<evidence type="ECO:0000313" key="2">
    <source>
        <dbReference type="Proteomes" id="UP000216063"/>
    </source>
</evidence>
<protein>
    <submittedName>
        <fullName evidence="1">Uncharacterized protein</fullName>
    </submittedName>
</protein>
<dbReference type="EMBL" id="NOZR01000003">
    <property type="protein sequence ID" value="OYN81786.1"/>
    <property type="molecule type" value="Genomic_DNA"/>
</dbReference>
<proteinExistence type="predicted"/>